<dbReference type="InterPro" id="IPR050877">
    <property type="entry name" value="EMX-VAX-Noto_Homeobox_TFs"/>
</dbReference>
<dbReference type="InterPro" id="IPR017970">
    <property type="entry name" value="Homeobox_CS"/>
</dbReference>
<dbReference type="OrthoDB" id="6159439at2759"/>
<evidence type="ECO:0000256" key="2">
    <source>
        <dbReference type="ARBA" id="ARBA00023125"/>
    </source>
</evidence>
<dbReference type="GO" id="GO:0000978">
    <property type="term" value="F:RNA polymerase II cis-regulatory region sequence-specific DNA binding"/>
    <property type="evidence" value="ECO:0007669"/>
    <property type="project" value="TreeGrafter"/>
</dbReference>
<name>E3MWZ8_CAERE</name>
<comment type="subcellular location">
    <subcellularLocation>
        <location evidence="1 5 6">Nucleus</location>
    </subcellularLocation>
</comment>
<dbReference type="HOGENOM" id="CLU_1162089_0_0_1"/>
<feature type="region of interest" description="Disordered" evidence="7">
    <location>
        <begin position="96"/>
        <end position="115"/>
    </location>
</feature>
<evidence type="ECO:0000313" key="9">
    <source>
        <dbReference type="Proteomes" id="UP000008281"/>
    </source>
</evidence>
<evidence type="ECO:0000256" key="4">
    <source>
        <dbReference type="ARBA" id="ARBA00023242"/>
    </source>
</evidence>
<keyword evidence="2 5" id="KW-0238">DNA-binding</keyword>
<organism evidence="9">
    <name type="scientific">Caenorhabditis remanei</name>
    <name type="common">Caenorhabditis vulgaris</name>
    <dbReference type="NCBI Taxonomy" id="31234"/>
    <lineage>
        <taxon>Eukaryota</taxon>
        <taxon>Metazoa</taxon>
        <taxon>Ecdysozoa</taxon>
        <taxon>Nematoda</taxon>
        <taxon>Chromadorea</taxon>
        <taxon>Rhabditida</taxon>
        <taxon>Rhabditina</taxon>
        <taxon>Rhabditomorpha</taxon>
        <taxon>Rhabditoidea</taxon>
        <taxon>Rhabditidae</taxon>
        <taxon>Peloderinae</taxon>
        <taxon>Caenorhabditis</taxon>
    </lineage>
</organism>
<dbReference type="EMBL" id="DS268489">
    <property type="protein sequence ID" value="EFP11367.1"/>
    <property type="molecule type" value="Genomic_DNA"/>
</dbReference>
<dbReference type="SUPFAM" id="SSF46689">
    <property type="entry name" value="Homeodomain-like"/>
    <property type="match status" value="1"/>
</dbReference>
<sequence>MEYCFDPYNFYFESDHLYSLVFNRMTSLPALSEDDVKSVLDEFPAFPDDQPKLLSVQNPGFKNLHTTSFVVPTNVMTIVGNIGAPKRMKQFLKKVPDSQQLGPQEPQPNRETPHLRAQCYPYSSPAHYQVASEIYKPTIISEFQPAAGAYDYQSYMTSALANYSQYTIKPRRKRTKFTETQLSVLEAKFQENNYISMKERNDLAEELKLNPMTVKNWFKNRKVLQKKRRTLSGNSWQPS</sequence>
<keyword evidence="9" id="KW-1185">Reference proteome</keyword>
<evidence type="ECO:0000313" key="8">
    <source>
        <dbReference type="EMBL" id="EFP11367.1"/>
    </source>
</evidence>
<protein>
    <submittedName>
        <fullName evidence="8">Uncharacterized protein</fullName>
    </submittedName>
</protein>
<evidence type="ECO:0000256" key="3">
    <source>
        <dbReference type="ARBA" id="ARBA00023155"/>
    </source>
</evidence>
<dbReference type="RefSeq" id="XP_003099275.2">
    <property type="nucleotide sequence ID" value="XM_003099227.2"/>
</dbReference>
<keyword evidence="3 5" id="KW-0371">Homeobox</keyword>
<evidence type="ECO:0000256" key="5">
    <source>
        <dbReference type="PROSITE-ProRule" id="PRU00108"/>
    </source>
</evidence>
<dbReference type="STRING" id="31234.E3MWZ8"/>
<evidence type="ECO:0000256" key="6">
    <source>
        <dbReference type="RuleBase" id="RU000682"/>
    </source>
</evidence>
<feature type="compositionally biased region" description="Polar residues" evidence="7">
    <location>
        <begin position="97"/>
        <end position="110"/>
    </location>
</feature>
<dbReference type="GeneID" id="9804588"/>
<dbReference type="PROSITE" id="PS50071">
    <property type="entry name" value="HOMEOBOX_2"/>
    <property type="match status" value="1"/>
</dbReference>
<reference evidence="8" key="1">
    <citation type="submission" date="2007-07" db="EMBL/GenBank/DDBJ databases">
        <title>PCAP assembly of the Caenorhabditis remanei genome.</title>
        <authorList>
            <consortium name="The Caenorhabditis remanei Sequencing Consortium"/>
            <person name="Wilson R.K."/>
        </authorList>
    </citation>
    <scope>NUCLEOTIDE SEQUENCE [LARGE SCALE GENOMIC DNA]</scope>
    <source>
        <strain evidence="8">PB4641</strain>
    </source>
</reference>
<dbReference type="AlphaFoldDB" id="E3MWZ8"/>
<evidence type="ECO:0000256" key="1">
    <source>
        <dbReference type="ARBA" id="ARBA00004123"/>
    </source>
</evidence>
<dbReference type="Gene3D" id="1.10.10.60">
    <property type="entry name" value="Homeodomain-like"/>
    <property type="match status" value="1"/>
</dbReference>
<dbReference type="Proteomes" id="UP000008281">
    <property type="component" value="Unassembled WGS sequence"/>
</dbReference>
<dbReference type="InterPro" id="IPR001356">
    <property type="entry name" value="HD"/>
</dbReference>
<dbReference type="InterPro" id="IPR009057">
    <property type="entry name" value="Homeodomain-like_sf"/>
</dbReference>
<accession>E3MWZ8</accession>
<evidence type="ECO:0000256" key="7">
    <source>
        <dbReference type="SAM" id="MobiDB-lite"/>
    </source>
</evidence>
<gene>
    <name evidence="8" type="ORF">CRE_09683</name>
</gene>
<keyword evidence="4 5" id="KW-0539">Nucleus</keyword>
<dbReference type="CDD" id="cd00086">
    <property type="entry name" value="homeodomain"/>
    <property type="match status" value="1"/>
</dbReference>
<dbReference type="SMART" id="SM00389">
    <property type="entry name" value="HOX"/>
    <property type="match status" value="1"/>
</dbReference>
<dbReference type="PANTHER" id="PTHR24339:SF28">
    <property type="entry name" value="E5-RELATED"/>
    <property type="match status" value="1"/>
</dbReference>
<dbReference type="GO" id="GO:0005634">
    <property type="term" value="C:nucleus"/>
    <property type="evidence" value="ECO:0007669"/>
    <property type="project" value="UniProtKB-SubCell"/>
</dbReference>
<dbReference type="KEGG" id="crq:GCK72_000450"/>
<dbReference type="CTD" id="9804588"/>
<proteinExistence type="predicted"/>
<dbReference type="PANTHER" id="PTHR24339">
    <property type="entry name" value="HOMEOBOX PROTEIN EMX-RELATED"/>
    <property type="match status" value="1"/>
</dbReference>
<dbReference type="eggNOG" id="KOG0488">
    <property type="taxonomic scope" value="Eukaryota"/>
</dbReference>
<feature type="DNA-binding region" description="Homeobox" evidence="5">
    <location>
        <begin position="170"/>
        <end position="229"/>
    </location>
</feature>
<dbReference type="GO" id="GO:0000981">
    <property type="term" value="F:DNA-binding transcription factor activity, RNA polymerase II-specific"/>
    <property type="evidence" value="ECO:0007669"/>
    <property type="project" value="InterPro"/>
</dbReference>
<dbReference type="Pfam" id="PF00046">
    <property type="entry name" value="Homeodomain"/>
    <property type="match status" value="1"/>
</dbReference>
<dbReference type="PROSITE" id="PS00027">
    <property type="entry name" value="HOMEOBOX_1"/>
    <property type="match status" value="1"/>
</dbReference>